<dbReference type="GO" id="GO:0008757">
    <property type="term" value="F:S-adenosylmethionine-dependent methyltransferase activity"/>
    <property type="evidence" value="ECO:0007669"/>
    <property type="project" value="UniProtKB-ARBA"/>
</dbReference>
<dbReference type="SUPFAM" id="SSF53335">
    <property type="entry name" value="S-adenosyl-L-methionine-dependent methyltransferases"/>
    <property type="match status" value="2"/>
</dbReference>
<dbReference type="GO" id="GO:0005737">
    <property type="term" value="C:cytoplasm"/>
    <property type="evidence" value="ECO:0007669"/>
    <property type="project" value="TreeGrafter"/>
</dbReference>
<dbReference type="Gene3D" id="3.40.50.150">
    <property type="entry name" value="Vaccinia Virus protein VP39"/>
    <property type="match status" value="1"/>
</dbReference>
<dbReference type="Pfam" id="PF10294">
    <property type="entry name" value="Methyltransf_16"/>
    <property type="match status" value="1"/>
</dbReference>
<proteinExistence type="predicted"/>
<dbReference type="PANTHER" id="PTHR14614">
    <property type="entry name" value="HEPATOCELLULAR CARCINOMA-ASSOCIATED ANTIGEN"/>
    <property type="match status" value="1"/>
</dbReference>
<evidence type="ECO:0000313" key="1">
    <source>
        <dbReference type="EMBL" id="KAF9691560.1"/>
    </source>
</evidence>
<comment type="caution">
    <text evidence="1">The sequence shown here is derived from an EMBL/GenBank/DDBJ whole genome shotgun (WGS) entry which is preliminary data.</text>
</comment>
<dbReference type="AlphaFoldDB" id="A0A8H7ISS4"/>
<dbReference type="PANTHER" id="PTHR14614:SF130">
    <property type="entry name" value="PROTEIN-LYSINE N-METHYLTRANSFERASE EEF2KMT"/>
    <property type="match status" value="1"/>
</dbReference>
<dbReference type="InterPro" id="IPR029063">
    <property type="entry name" value="SAM-dependent_MTases_sf"/>
</dbReference>
<gene>
    <name evidence="1" type="ORF">EKO04_010327</name>
</gene>
<reference evidence="1" key="2">
    <citation type="submission" date="2020-09" db="EMBL/GenBank/DDBJ databases">
        <title>Reference genome assembly for Australian Ascochyta lentis isolate Al4.</title>
        <authorList>
            <person name="Lee R.C."/>
            <person name="Farfan-Caceres L.M."/>
            <person name="Debler J.W."/>
            <person name="Williams A.H."/>
            <person name="Henares B.M."/>
        </authorList>
    </citation>
    <scope>NUCLEOTIDE SEQUENCE</scope>
    <source>
        <strain evidence="1">Al4</strain>
    </source>
</reference>
<reference evidence="1" key="1">
    <citation type="submission" date="2018-12" db="EMBL/GenBank/DDBJ databases">
        <authorList>
            <person name="Syme R.A."/>
            <person name="Farfan-Caceres L."/>
            <person name="Lichtenzveig J."/>
        </authorList>
    </citation>
    <scope>NUCLEOTIDE SEQUENCE</scope>
    <source>
        <strain evidence="1">Al4</strain>
    </source>
</reference>
<protein>
    <recommendedName>
        <fullName evidence="3">Methyltransferase-domain-containing protein</fullName>
    </recommendedName>
</protein>
<evidence type="ECO:0008006" key="3">
    <source>
        <dbReference type="Google" id="ProtNLM"/>
    </source>
</evidence>
<evidence type="ECO:0000313" key="2">
    <source>
        <dbReference type="Proteomes" id="UP000651452"/>
    </source>
</evidence>
<dbReference type="Proteomes" id="UP000651452">
    <property type="component" value="Unassembled WGS sequence"/>
</dbReference>
<sequence>MGADVLDGTRTFCCRWAVCVRLSLRADLGALEARRPQIPTSNPARTLVFCNINRADQHFHAYGGYLLARLTTCITAAAIMSIAQDEIVQLRTLQRQYLQLVDPSQLRWPDAHVLKRPDVQSWLFLHMFDESSLKSPPPERYQLRVLKLLISKLERSIVDPEEDQEISDDLMSAMSTLLTSNVPSEADSAQQKAFVTYSYPLHSADDSAAEEQAVTLLEARSVISGSGTTGLRTWEAALLLGSYLATKDGRRMIEGKRVFELGAGTGVISILCAKHLGASGVVATDGDEAVVDAIKTNLFLNGLDVDNQEGCRVRTAALKWGWPVYAVAFSEDYGMEVPNVLLGADVTYDKTVIPRLVSTMYDFFELSPALEILVSATIRNEATFETFLNACRRNGFRFEQLGFSPTPEPLQAGPFYPTSTPIQIWRITKSEAAWADPFAV</sequence>
<accession>A0A8H7ISS4</accession>
<organism evidence="1 2">
    <name type="scientific">Ascochyta lentis</name>
    <dbReference type="NCBI Taxonomy" id="205686"/>
    <lineage>
        <taxon>Eukaryota</taxon>
        <taxon>Fungi</taxon>
        <taxon>Dikarya</taxon>
        <taxon>Ascomycota</taxon>
        <taxon>Pezizomycotina</taxon>
        <taxon>Dothideomycetes</taxon>
        <taxon>Pleosporomycetidae</taxon>
        <taxon>Pleosporales</taxon>
        <taxon>Pleosporineae</taxon>
        <taxon>Didymellaceae</taxon>
        <taxon>Ascochyta</taxon>
    </lineage>
</organism>
<dbReference type="EMBL" id="RZGK01000020">
    <property type="protein sequence ID" value="KAF9691560.1"/>
    <property type="molecule type" value="Genomic_DNA"/>
</dbReference>
<name>A0A8H7ISS4_9PLEO</name>
<dbReference type="OrthoDB" id="194386at2759"/>
<dbReference type="InterPro" id="IPR019410">
    <property type="entry name" value="Methyltransf_16"/>
</dbReference>
<keyword evidence="2" id="KW-1185">Reference proteome</keyword>